<name>A0A2T3HL16_9SPHI</name>
<feature type="domain" description="Cyclic nucleotide-binding" evidence="1">
    <location>
        <begin position="13"/>
        <end position="56"/>
    </location>
</feature>
<dbReference type="InterPro" id="IPR014710">
    <property type="entry name" value="RmlC-like_jellyroll"/>
</dbReference>
<dbReference type="Gene3D" id="2.60.120.10">
    <property type="entry name" value="Jelly Rolls"/>
    <property type="match status" value="1"/>
</dbReference>
<gene>
    <name evidence="2" type="ORF">C7T94_11100</name>
</gene>
<dbReference type="Proteomes" id="UP000240912">
    <property type="component" value="Unassembled WGS sequence"/>
</dbReference>
<dbReference type="EMBL" id="PYLS01000005">
    <property type="protein sequence ID" value="PST83142.1"/>
    <property type="molecule type" value="Genomic_DNA"/>
</dbReference>
<reference evidence="2 3" key="1">
    <citation type="submission" date="2018-03" db="EMBL/GenBank/DDBJ databases">
        <authorList>
            <person name="Keele B.F."/>
        </authorList>
    </citation>
    <scope>NUCLEOTIDE SEQUENCE [LARGE SCALE GENOMIC DNA]</scope>
    <source>
        <strain evidence="2 3">YL28-9</strain>
    </source>
</reference>
<dbReference type="Pfam" id="PF00027">
    <property type="entry name" value="cNMP_binding"/>
    <property type="match status" value="1"/>
</dbReference>
<dbReference type="CDD" id="cd00038">
    <property type="entry name" value="CAP_ED"/>
    <property type="match status" value="1"/>
</dbReference>
<evidence type="ECO:0000259" key="1">
    <source>
        <dbReference type="PROSITE" id="PS50042"/>
    </source>
</evidence>
<dbReference type="SUPFAM" id="SSF51206">
    <property type="entry name" value="cAMP-binding domain-like"/>
    <property type="match status" value="1"/>
</dbReference>
<protein>
    <submittedName>
        <fullName evidence="2">Crp/Fnr family transcriptional regulator</fullName>
    </submittedName>
</protein>
<evidence type="ECO:0000313" key="3">
    <source>
        <dbReference type="Proteomes" id="UP000240912"/>
    </source>
</evidence>
<organism evidence="2 3">
    <name type="scientific">Pedobacter yulinensis</name>
    <dbReference type="NCBI Taxonomy" id="2126353"/>
    <lineage>
        <taxon>Bacteria</taxon>
        <taxon>Pseudomonadati</taxon>
        <taxon>Bacteroidota</taxon>
        <taxon>Sphingobacteriia</taxon>
        <taxon>Sphingobacteriales</taxon>
        <taxon>Sphingobacteriaceae</taxon>
        <taxon>Pedobacter</taxon>
    </lineage>
</organism>
<accession>A0A2T3HL16</accession>
<dbReference type="InterPro" id="IPR000595">
    <property type="entry name" value="cNMP-bd_dom"/>
</dbReference>
<sequence>MVSNTARLDYLRQFHELPQDDYDLFQAALKPRSFKRGERLVDPGHVQRELYLIRQGVQMSYFETAERQHVIAFTYPPDFCAIPGSFSRQQAAPYALVCLTDTDADCISYSALTALFDRSQHLERLFRRMTEAILAGLISRHIDLHAFSMEARYRAFCQRSGHLLQLVPHKYIASYLGIDATNFSKLYNQVPF</sequence>
<keyword evidence="3" id="KW-1185">Reference proteome</keyword>
<dbReference type="AlphaFoldDB" id="A0A2T3HL16"/>
<proteinExistence type="predicted"/>
<dbReference type="OrthoDB" id="792939at2"/>
<dbReference type="RefSeq" id="WP_107215402.1">
    <property type="nucleotide sequence ID" value="NZ_KZ686269.1"/>
</dbReference>
<dbReference type="InterPro" id="IPR018490">
    <property type="entry name" value="cNMP-bd_dom_sf"/>
</dbReference>
<comment type="caution">
    <text evidence="2">The sequence shown here is derived from an EMBL/GenBank/DDBJ whole genome shotgun (WGS) entry which is preliminary data.</text>
</comment>
<evidence type="ECO:0000313" key="2">
    <source>
        <dbReference type="EMBL" id="PST83142.1"/>
    </source>
</evidence>
<dbReference type="PROSITE" id="PS50042">
    <property type="entry name" value="CNMP_BINDING_3"/>
    <property type="match status" value="1"/>
</dbReference>